<keyword evidence="1" id="KW-1133">Transmembrane helix</keyword>
<dbReference type="AlphaFoldDB" id="A0A6P2CVU1"/>
<name>A0A6P2CVU1_9BACT</name>
<dbReference type="Proteomes" id="UP000464178">
    <property type="component" value="Chromosome"/>
</dbReference>
<keyword evidence="1" id="KW-0472">Membrane</keyword>
<organism evidence="2 3">
    <name type="scientific">Gemmata massiliana</name>
    <dbReference type="NCBI Taxonomy" id="1210884"/>
    <lineage>
        <taxon>Bacteria</taxon>
        <taxon>Pseudomonadati</taxon>
        <taxon>Planctomycetota</taxon>
        <taxon>Planctomycetia</taxon>
        <taxon>Gemmatales</taxon>
        <taxon>Gemmataceae</taxon>
        <taxon>Gemmata</taxon>
    </lineage>
</organism>
<evidence type="ECO:0000313" key="3">
    <source>
        <dbReference type="Proteomes" id="UP000464178"/>
    </source>
</evidence>
<reference evidence="2 3" key="1">
    <citation type="submission" date="2019-05" db="EMBL/GenBank/DDBJ databases">
        <authorList>
            <consortium name="Science for Life Laboratories"/>
        </authorList>
    </citation>
    <scope>NUCLEOTIDE SEQUENCE [LARGE SCALE GENOMIC DNA]</scope>
    <source>
        <strain evidence="2">Soil9</strain>
    </source>
</reference>
<feature type="transmembrane region" description="Helical" evidence="1">
    <location>
        <begin position="87"/>
        <end position="111"/>
    </location>
</feature>
<evidence type="ECO:0000256" key="1">
    <source>
        <dbReference type="SAM" id="Phobius"/>
    </source>
</evidence>
<keyword evidence="1" id="KW-0812">Transmembrane</keyword>
<sequence length="158" mass="17238">MLPFTWRGNVALGPEGGDDPEQIVGRLVSALGEVRATGVRRAPGAVAFKGGPFRWVSSRNVLIPISRGRVEIVRGSHGLEAYYQLSFVGIVAPILVGLGFMIGFTIVEILLDDEIEFRPEVSVALMVGIVLIMAFRLRIAIDQFSTFVKRVAFAELPK</sequence>
<protein>
    <submittedName>
        <fullName evidence="2">Uncharacterized protein</fullName>
    </submittedName>
</protein>
<keyword evidence="3" id="KW-1185">Reference proteome</keyword>
<proteinExistence type="predicted"/>
<evidence type="ECO:0000313" key="2">
    <source>
        <dbReference type="EMBL" id="VTR93258.1"/>
    </source>
</evidence>
<feature type="transmembrane region" description="Helical" evidence="1">
    <location>
        <begin position="123"/>
        <end position="141"/>
    </location>
</feature>
<accession>A0A6P2CVU1</accession>
<gene>
    <name evidence="2" type="ORF">SOIL9_44560</name>
</gene>
<dbReference type="EMBL" id="LR593886">
    <property type="protein sequence ID" value="VTR93258.1"/>
    <property type="molecule type" value="Genomic_DNA"/>
</dbReference>
<dbReference type="KEGG" id="gms:SOIL9_44560"/>